<comment type="caution">
    <text evidence="2">The sequence shown here is derived from an EMBL/GenBank/DDBJ whole genome shotgun (WGS) entry which is preliminary data.</text>
</comment>
<reference evidence="2 3" key="1">
    <citation type="submission" date="2018-05" db="EMBL/GenBank/DDBJ databases">
        <title>Genomic Encyclopedia of Type Strains, Phase IV (KMG-IV): sequencing the most valuable type-strain genomes for metagenomic binning, comparative biology and taxonomic classification.</title>
        <authorList>
            <person name="Goeker M."/>
        </authorList>
    </citation>
    <scope>NUCLEOTIDE SEQUENCE [LARGE SCALE GENOMIC DNA]</scope>
    <source>
        <strain evidence="2 3">DSM 25134</strain>
    </source>
</reference>
<proteinExistence type="predicted"/>
<keyword evidence="1" id="KW-0732">Signal</keyword>
<dbReference type="EMBL" id="QJKC01000010">
    <property type="protein sequence ID" value="PXX46027.1"/>
    <property type="molecule type" value="Genomic_DNA"/>
</dbReference>
<protein>
    <submittedName>
        <fullName evidence="2">Polar amino acid transport system substrate-binding protein</fullName>
    </submittedName>
</protein>
<organism evidence="2 3">
    <name type="scientific">Aquitalea magnusonii</name>
    <dbReference type="NCBI Taxonomy" id="332411"/>
    <lineage>
        <taxon>Bacteria</taxon>
        <taxon>Pseudomonadati</taxon>
        <taxon>Pseudomonadota</taxon>
        <taxon>Betaproteobacteria</taxon>
        <taxon>Neisseriales</taxon>
        <taxon>Chromobacteriaceae</taxon>
        <taxon>Aquitalea</taxon>
    </lineage>
</organism>
<feature type="signal peptide" evidence="1">
    <location>
        <begin position="1"/>
        <end position="21"/>
    </location>
</feature>
<evidence type="ECO:0000313" key="3">
    <source>
        <dbReference type="Proteomes" id="UP000248395"/>
    </source>
</evidence>
<sequence length="257" mass="29033">MWRMVMRGVLLLGLLPVAAEACNGTVTPDGPAAYDRPDIHGIAVFLPQVLENAVDSPFANLIRVVNKYYPAGRISLSIEPVRRVYLDINDQNADFRFPIMKIRDGADNQTPYQFAHEMLGKVSFVLYSNKARPLDKAALLDMANLNKYRLAAPPTNWGFHTDSVVDLERSLKMLNQGRIDGVIWAQEEADFLIRKFRLDHVHRAHFDDYPDVIFLSCNQRGNYVNQVLSKAIAAARASGELARAYAAVHQPYHDWQP</sequence>
<dbReference type="Proteomes" id="UP000248395">
    <property type="component" value="Unassembled WGS sequence"/>
</dbReference>
<dbReference type="SUPFAM" id="SSF53850">
    <property type="entry name" value="Periplasmic binding protein-like II"/>
    <property type="match status" value="1"/>
</dbReference>
<evidence type="ECO:0000256" key="1">
    <source>
        <dbReference type="SAM" id="SignalP"/>
    </source>
</evidence>
<dbReference type="AlphaFoldDB" id="A0A318JCJ2"/>
<feature type="chain" id="PRO_5016355273" evidence="1">
    <location>
        <begin position="22"/>
        <end position="257"/>
    </location>
</feature>
<name>A0A318JCJ2_9NEIS</name>
<evidence type="ECO:0000313" key="2">
    <source>
        <dbReference type="EMBL" id="PXX46027.1"/>
    </source>
</evidence>
<accession>A0A318JCJ2</accession>
<keyword evidence="3" id="KW-1185">Reference proteome</keyword>
<gene>
    <name evidence="2" type="ORF">DFR38_110125</name>
</gene>